<dbReference type="Proteomes" id="UP000050949">
    <property type="component" value="Unassembled WGS sequence"/>
</dbReference>
<dbReference type="eggNOG" id="COG0456">
    <property type="taxonomic scope" value="Bacteria"/>
</dbReference>
<evidence type="ECO:0000313" key="5">
    <source>
        <dbReference type="Proteomes" id="UP000050949"/>
    </source>
</evidence>
<feature type="domain" description="N-acetyltransferase" evidence="3">
    <location>
        <begin position="6"/>
        <end position="147"/>
    </location>
</feature>
<dbReference type="InterPro" id="IPR000182">
    <property type="entry name" value="GNAT_dom"/>
</dbReference>
<dbReference type="OrthoDB" id="9789605at2"/>
<dbReference type="CDD" id="cd04301">
    <property type="entry name" value="NAT_SF"/>
    <property type="match status" value="1"/>
</dbReference>
<dbReference type="AlphaFoldDB" id="A0A0R1X4H1"/>
<evidence type="ECO:0000259" key="3">
    <source>
        <dbReference type="PROSITE" id="PS51186"/>
    </source>
</evidence>
<evidence type="ECO:0000256" key="1">
    <source>
        <dbReference type="ARBA" id="ARBA00022679"/>
    </source>
</evidence>
<proteinExistence type="predicted"/>
<reference evidence="4 5" key="1">
    <citation type="journal article" date="2015" name="Genome Announc.">
        <title>Expanding the biotechnology potential of lactobacilli through comparative genomics of 213 strains and associated genera.</title>
        <authorList>
            <person name="Sun Z."/>
            <person name="Harris H.M."/>
            <person name="McCann A."/>
            <person name="Guo C."/>
            <person name="Argimon S."/>
            <person name="Zhang W."/>
            <person name="Yang X."/>
            <person name="Jeffery I.B."/>
            <person name="Cooney J.C."/>
            <person name="Kagawa T.F."/>
            <person name="Liu W."/>
            <person name="Song Y."/>
            <person name="Salvetti E."/>
            <person name="Wrobel A."/>
            <person name="Rasinkangas P."/>
            <person name="Parkhill J."/>
            <person name="Rea M.C."/>
            <person name="O'Sullivan O."/>
            <person name="Ritari J."/>
            <person name="Douillard F.P."/>
            <person name="Paul Ross R."/>
            <person name="Yang R."/>
            <person name="Briner A.E."/>
            <person name="Felis G.E."/>
            <person name="de Vos W.M."/>
            <person name="Barrangou R."/>
            <person name="Klaenhammer T.R."/>
            <person name="Caufield P.W."/>
            <person name="Cui Y."/>
            <person name="Zhang H."/>
            <person name="O'Toole P.W."/>
        </authorList>
    </citation>
    <scope>NUCLEOTIDE SEQUENCE [LARGE SCALE GENOMIC DNA]</scope>
    <source>
        <strain evidence="4 5">DSM 16991</strain>
    </source>
</reference>
<keyword evidence="2" id="KW-0012">Acyltransferase</keyword>
<protein>
    <recommendedName>
        <fullName evidence="3">N-acetyltransferase domain-containing protein</fullName>
    </recommendedName>
</protein>
<comment type="caution">
    <text evidence="4">The sequence shown here is derived from an EMBL/GenBank/DDBJ whole genome shotgun (WGS) entry which is preliminary data.</text>
</comment>
<organism evidence="4 5">
    <name type="scientific">Schleiferilactobacillus harbinensis DSM 16991</name>
    <dbReference type="NCBI Taxonomy" id="1122147"/>
    <lineage>
        <taxon>Bacteria</taxon>
        <taxon>Bacillati</taxon>
        <taxon>Bacillota</taxon>
        <taxon>Bacilli</taxon>
        <taxon>Lactobacillales</taxon>
        <taxon>Lactobacillaceae</taxon>
        <taxon>Schleiferilactobacillus</taxon>
    </lineage>
</organism>
<evidence type="ECO:0000256" key="2">
    <source>
        <dbReference type="ARBA" id="ARBA00023315"/>
    </source>
</evidence>
<gene>
    <name evidence="4" type="ORF">FC91_GL002076</name>
</gene>
<dbReference type="EMBL" id="AZFW01000161">
    <property type="protein sequence ID" value="KRM23460.1"/>
    <property type="molecule type" value="Genomic_DNA"/>
</dbReference>
<keyword evidence="1" id="KW-0808">Transferase</keyword>
<dbReference type="RefSeq" id="WP_051225370.1">
    <property type="nucleotide sequence ID" value="NZ_AUEH01000036.1"/>
</dbReference>
<dbReference type="PANTHER" id="PTHR43800">
    <property type="entry name" value="PEPTIDYL-LYSINE N-ACETYLTRANSFERASE YJAB"/>
    <property type="match status" value="1"/>
</dbReference>
<accession>A0A0R1X4H1</accession>
<dbReference type="PANTHER" id="PTHR43800:SF1">
    <property type="entry name" value="PEPTIDYL-LYSINE N-ACETYLTRANSFERASE YJAB"/>
    <property type="match status" value="1"/>
</dbReference>
<dbReference type="PATRIC" id="fig|1122147.4.peg.2146"/>
<dbReference type="Pfam" id="PF00583">
    <property type="entry name" value="Acetyltransf_1"/>
    <property type="match status" value="1"/>
</dbReference>
<sequence length="147" mass="16531">MMVTVHTINNLTPSQLKRLGEIWLAGNQQAHHFIPSEYWEKNQAALLAALPDAEVTVAVDDQGRILGFAGMQGNELAGLFVDQASRQRGVGTALIRYLQQHHRRITLHVYVKNQPAYQFYAQQQFTTIARQVDDATGEAELTMQWVG</sequence>
<dbReference type="Gene3D" id="3.40.630.30">
    <property type="match status" value="1"/>
</dbReference>
<dbReference type="SUPFAM" id="SSF55729">
    <property type="entry name" value="Acyl-CoA N-acyltransferases (Nat)"/>
    <property type="match status" value="1"/>
</dbReference>
<evidence type="ECO:0000313" key="4">
    <source>
        <dbReference type="EMBL" id="KRM23460.1"/>
    </source>
</evidence>
<dbReference type="GO" id="GO:0016747">
    <property type="term" value="F:acyltransferase activity, transferring groups other than amino-acyl groups"/>
    <property type="evidence" value="ECO:0007669"/>
    <property type="project" value="InterPro"/>
</dbReference>
<name>A0A0R1X4H1_9LACO</name>
<dbReference type="InterPro" id="IPR016181">
    <property type="entry name" value="Acyl_CoA_acyltransferase"/>
</dbReference>
<dbReference type="PROSITE" id="PS51186">
    <property type="entry name" value="GNAT"/>
    <property type="match status" value="1"/>
</dbReference>